<feature type="non-terminal residue" evidence="3">
    <location>
        <position position="215"/>
    </location>
</feature>
<dbReference type="InterPro" id="IPR027267">
    <property type="entry name" value="AH/BAR_dom_sf"/>
</dbReference>
<accession>A0A6J0PGG3</accession>
<dbReference type="AlphaFoldDB" id="A0A6J0PGG3"/>
<gene>
    <name evidence="3" type="primary">LOC109505677</name>
</gene>
<sequence length="215" mass="23531">MSELEAGYRRFGNIRAAWKDRAAAAEADRAMLVEHLKQSTDREAKLVDEVSRLGSELKSARKEAKRKGRTARRLRRERDSVAAGLEAEREQLRVSLENLAKAEEDLSIAQADADIAKAEAESAKDSLDRVEAEARSAKESVSRAVDDFRGSDRYREELLESGFASYRVGYEDGRDAVQALYPELDLSGIIPPGAEDQATEEMADPSSGGVAAAGE</sequence>
<evidence type="ECO:0000313" key="2">
    <source>
        <dbReference type="Proteomes" id="UP000504607"/>
    </source>
</evidence>
<dbReference type="InParanoid" id="A0A6J0PGG3"/>
<evidence type="ECO:0000256" key="1">
    <source>
        <dbReference type="SAM" id="MobiDB-lite"/>
    </source>
</evidence>
<feature type="region of interest" description="Disordered" evidence="1">
    <location>
        <begin position="58"/>
        <end position="80"/>
    </location>
</feature>
<dbReference type="Gene3D" id="1.20.1270.60">
    <property type="entry name" value="Arfaptin homology (AH) domain/BAR domain"/>
    <property type="match status" value="1"/>
</dbReference>
<organism evidence="2 3">
    <name type="scientific">Elaeis guineensis var. tenera</name>
    <name type="common">Oil palm</name>
    <dbReference type="NCBI Taxonomy" id="51953"/>
    <lineage>
        <taxon>Eukaryota</taxon>
        <taxon>Viridiplantae</taxon>
        <taxon>Streptophyta</taxon>
        <taxon>Embryophyta</taxon>
        <taxon>Tracheophyta</taxon>
        <taxon>Spermatophyta</taxon>
        <taxon>Magnoliopsida</taxon>
        <taxon>Liliopsida</taxon>
        <taxon>Arecaceae</taxon>
        <taxon>Arecoideae</taxon>
        <taxon>Cocoseae</taxon>
        <taxon>Elaeidinae</taxon>
        <taxon>Elaeis</taxon>
    </lineage>
</organism>
<proteinExistence type="predicted"/>
<protein>
    <submittedName>
        <fullName evidence="3">Uncharacterized protein LOC109505677</fullName>
    </submittedName>
</protein>
<evidence type="ECO:0000313" key="3">
    <source>
        <dbReference type="RefSeq" id="XP_019704997.1"/>
    </source>
</evidence>
<reference evidence="3" key="1">
    <citation type="submission" date="2025-08" db="UniProtKB">
        <authorList>
            <consortium name="RefSeq"/>
        </authorList>
    </citation>
    <scope>IDENTIFICATION</scope>
</reference>
<feature type="compositionally biased region" description="Basic residues" evidence="1">
    <location>
        <begin position="63"/>
        <end position="75"/>
    </location>
</feature>
<name>A0A6J0PGG3_ELAGV</name>
<feature type="region of interest" description="Disordered" evidence="1">
    <location>
        <begin position="188"/>
        <end position="215"/>
    </location>
</feature>
<dbReference type="OrthoDB" id="728579at2759"/>
<keyword evidence="2" id="KW-1185">Reference proteome</keyword>
<dbReference type="RefSeq" id="XP_019704997.1">
    <property type="nucleotide sequence ID" value="XM_019849438.2"/>
</dbReference>
<dbReference type="Proteomes" id="UP000504607">
    <property type="component" value="Chromosome 3"/>
</dbReference>